<proteinExistence type="predicted"/>
<protein>
    <submittedName>
        <fullName evidence="1">Uncharacterized protein</fullName>
    </submittedName>
</protein>
<organism evidence="1 2">
    <name type="scientific">Leptosia nina</name>
    <dbReference type="NCBI Taxonomy" id="320188"/>
    <lineage>
        <taxon>Eukaryota</taxon>
        <taxon>Metazoa</taxon>
        <taxon>Ecdysozoa</taxon>
        <taxon>Arthropoda</taxon>
        <taxon>Hexapoda</taxon>
        <taxon>Insecta</taxon>
        <taxon>Pterygota</taxon>
        <taxon>Neoptera</taxon>
        <taxon>Endopterygota</taxon>
        <taxon>Lepidoptera</taxon>
        <taxon>Glossata</taxon>
        <taxon>Ditrysia</taxon>
        <taxon>Papilionoidea</taxon>
        <taxon>Pieridae</taxon>
        <taxon>Pierinae</taxon>
        <taxon>Leptosia</taxon>
    </lineage>
</organism>
<reference evidence="1 2" key="1">
    <citation type="submission" date="2023-11" db="EMBL/GenBank/DDBJ databases">
        <authorList>
            <person name="Okamura Y."/>
        </authorList>
    </citation>
    <scope>NUCLEOTIDE SEQUENCE [LARGE SCALE GENOMIC DNA]</scope>
</reference>
<gene>
    <name evidence="1" type="ORF">LNINA_LOCUS6200</name>
</gene>
<name>A0AAV1JC16_9NEOP</name>
<dbReference type="EMBL" id="CAVLEF010000008">
    <property type="protein sequence ID" value="CAK1546656.1"/>
    <property type="molecule type" value="Genomic_DNA"/>
</dbReference>
<comment type="caution">
    <text evidence="1">The sequence shown here is derived from an EMBL/GenBank/DDBJ whole genome shotgun (WGS) entry which is preliminary data.</text>
</comment>
<dbReference type="Proteomes" id="UP001497472">
    <property type="component" value="Unassembled WGS sequence"/>
</dbReference>
<evidence type="ECO:0000313" key="1">
    <source>
        <dbReference type="EMBL" id="CAK1546656.1"/>
    </source>
</evidence>
<accession>A0AAV1JC16</accession>
<keyword evidence="2" id="KW-1185">Reference proteome</keyword>
<sequence>MPPVKLGFLWNRAKNGTPLQEDFTRIHEAAPFRKKNKTHTYKLHAVRKGCTQSHKIRTQVQRTLTPAWTLYCRHVATYDVEHTLEYLRKPCMCCGNAFLATSREEFHSEYLAVKTSRC</sequence>
<evidence type="ECO:0000313" key="2">
    <source>
        <dbReference type="Proteomes" id="UP001497472"/>
    </source>
</evidence>
<dbReference type="AlphaFoldDB" id="A0AAV1JC16"/>